<dbReference type="InterPro" id="IPR036166">
    <property type="entry name" value="YxeA-like_sf"/>
</dbReference>
<dbReference type="SUPFAM" id="SSF159121">
    <property type="entry name" value="BC4932-like"/>
    <property type="match status" value="1"/>
</dbReference>
<organism evidence="1 2">
    <name type="scientific">Exiguobacterium alkaliphilum</name>
    <dbReference type="NCBI Taxonomy" id="1428684"/>
    <lineage>
        <taxon>Bacteria</taxon>
        <taxon>Bacillati</taxon>
        <taxon>Bacillota</taxon>
        <taxon>Bacilli</taxon>
        <taxon>Bacillales</taxon>
        <taxon>Bacillales Family XII. Incertae Sedis</taxon>
        <taxon>Exiguobacterium</taxon>
    </lineage>
</organism>
<dbReference type="Pfam" id="PF06486">
    <property type="entry name" value="DUF1093"/>
    <property type="match status" value="1"/>
</dbReference>
<dbReference type="InterPro" id="IPR006542">
    <property type="entry name" value="DUF1093"/>
</dbReference>
<proteinExistence type="predicted"/>
<dbReference type="Proteomes" id="UP001206821">
    <property type="component" value="Unassembled WGS sequence"/>
</dbReference>
<dbReference type="NCBIfam" id="TIGR01655">
    <property type="entry name" value="yxeA_fam"/>
    <property type="match status" value="1"/>
</dbReference>
<comment type="caution">
    <text evidence="1">The sequence shown here is derived from an EMBL/GenBank/DDBJ whole genome shotgun (WGS) entry which is preliminary data.</text>
</comment>
<reference evidence="1 2" key="1">
    <citation type="submission" date="2022-07" db="EMBL/GenBank/DDBJ databases">
        <title>Genomic and pangenome structural analysis of the polyextremophile Exiguobacterium.</title>
        <authorList>
            <person name="Shen L."/>
        </authorList>
    </citation>
    <scope>NUCLEOTIDE SEQUENCE [LARGE SCALE GENOMIC DNA]</scope>
    <source>
        <strain evidence="1 2">12_1</strain>
    </source>
</reference>
<sequence length="113" mass="12730">MKKIIGFTLAFVLVTVGLINIDWHRLGKENAYVQVGDVTNVEETTLDSGEVVRRYVYETEAYTNDGEARDVTFTAAKELRQGAFLMLYMKDEAVTSYDEVEASDVPEAAREKL</sequence>
<gene>
    <name evidence="1" type="ORF">NQG31_04330</name>
</gene>
<evidence type="ECO:0000313" key="2">
    <source>
        <dbReference type="Proteomes" id="UP001206821"/>
    </source>
</evidence>
<evidence type="ECO:0000313" key="1">
    <source>
        <dbReference type="EMBL" id="MCT4794758.1"/>
    </source>
</evidence>
<dbReference type="PANTHER" id="PTHR36433:SF2">
    <property type="entry name" value="YXEA FAMILY PROTEIN"/>
    <property type="match status" value="1"/>
</dbReference>
<dbReference type="RefSeq" id="WP_034817826.1">
    <property type="nucleotide sequence ID" value="NZ_CP073101.1"/>
</dbReference>
<name>A0ABT2KWH4_9BACL</name>
<dbReference type="PANTHER" id="PTHR36433">
    <property type="entry name" value="HYPOTHETICAL CYTOSOLIC PROTEIN"/>
    <property type="match status" value="1"/>
</dbReference>
<protein>
    <submittedName>
        <fullName evidence="1">YxeA family protein</fullName>
    </submittedName>
</protein>
<dbReference type="EMBL" id="JANIEK010000011">
    <property type="protein sequence ID" value="MCT4794758.1"/>
    <property type="molecule type" value="Genomic_DNA"/>
</dbReference>
<accession>A0ABT2KWH4</accession>
<dbReference type="Gene3D" id="2.40.50.480">
    <property type="match status" value="1"/>
</dbReference>
<keyword evidence="2" id="KW-1185">Reference proteome</keyword>